<gene>
    <name evidence="2" type="ORF">AB0C36_36585</name>
</gene>
<organism evidence="2 3">
    <name type="scientific">Streptodolium elevatio</name>
    <dbReference type="NCBI Taxonomy" id="3157996"/>
    <lineage>
        <taxon>Bacteria</taxon>
        <taxon>Bacillati</taxon>
        <taxon>Actinomycetota</taxon>
        <taxon>Actinomycetes</taxon>
        <taxon>Kitasatosporales</taxon>
        <taxon>Streptomycetaceae</taxon>
        <taxon>Streptodolium</taxon>
    </lineage>
</organism>
<feature type="transmembrane region" description="Helical" evidence="1">
    <location>
        <begin position="81"/>
        <end position="100"/>
    </location>
</feature>
<proteinExistence type="predicted"/>
<reference evidence="2 3" key="1">
    <citation type="submission" date="2024-06" db="EMBL/GenBank/DDBJ databases">
        <title>The Natural Products Discovery Center: Release of the First 8490 Sequenced Strains for Exploring Actinobacteria Biosynthetic Diversity.</title>
        <authorList>
            <person name="Kalkreuter E."/>
            <person name="Kautsar S.A."/>
            <person name="Yang D."/>
            <person name="Bader C.D."/>
            <person name="Teijaro C.N."/>
            <person name="Fluegel L."/>
            <person name="Davis C.M."/>
            <person name="Simpson J.R."/>
            <person name="Lauterbach L."/>
            <person name="Steele A.D."/>
            <person name="Gui C."/>
            <person name="Meng S."/>
            <person name="Li G."/>
            <person name="Viehrig K."/>
            <person name="Ye F."/>
            <person name="Su P."/>
            <person name="Kiefer A.F."/>
            <person name="Nichols A."/>
            <person name="Cepeda A.J."/>
            <person name="Yan W."/>
            <person name="Fan B."/>
            <person name="Jiang Y."/>
            <person name="Adhikari A."/>
            <person name="Zheng C.-J."/>
            <person name="Schuster L."/>
            <person name="Cowan T.M."/>
            <person name="Smanski M.J."/>
            <person name="Chevrette M.G."/>
            <person name="De Carvalho L.P.S."/>
            <person name="Shen B."/>
        </authorList>
    </citation>
    <scope>NUCLEOTIDE SEQUENCE [LARGE SCALE GENOMIC DNA]</scope>
    <source>
        <strain evidence="2 3">NPDC048946</strain>
    </source>
</reference>
<protein>
    <submittedName>
        <fullName evidence="2">Uncharacterized protein</fullName>
    </submittedName>
</protein>
<dbReference type="RefSeq" id="WP_358362825.1">
    <property type="nucleotide sequence ID" value="NZ_JBEZFP010000149.1"/>
</dbReference>
<keyword evidence="3" id="KW-1185">Reference proteome</keyword>
<evidence type="ECO:0000256" key="1">
    <source>
        <dbReference type="SAM" id="Phobius"/>
    </source>
</evidence>
<keyword evidence="1" id="KW-1133">Transmembrane helix</keyword>
<dbReference type="Proteomes" id="UP001551482">
    <property type="component" value="Unassembled WGS sequence"/>
</dbReference>
<feature type="transmembrane region" description="Helical" evidence="1">
    <location>
        <begin position="12"/>
        <end position="36"/>
    </location>
</feature>
<evidence type="ECO:0000313" key="2">
    <source>
        <dbReference type="EMBL" id="MEU8139004.1"/>
    </source>
</evidence>
<keyword evidence="1" id="KW-0472">Membrane</keyword>
<accession>A0ABV3DTC4</accession>
<sequence>MPESIPPEDARAVRWIVGVPAALLQLFAAACLYTAFAVRPAGPWDDGAYASIGAACVCTIAASALSAVIVAWPGHRRLPTAWWLVPPLAMSVTAAVLAAASG</sequence>
<evidence type="ECO:0000313" key="3">
    <source>
        <dbReference type="Proteomes" id="UP001551482"/>
    </source>
</evidence>
<dbReference type="EMBL" id="JBEZFP010000149">
    <property type="protein sequence ID" value="MEU8139004.1"/>
    <property type="molecule type" value="Genomic_DNA"/>
</dbReference>
<name>A0ABV3DTC4_9ACTN</name>
<keyword evidence="1" id="KW-0812">Transmembrane</keyword>
<comment type="caution">
    <text evidence="2">The sequence shown here is derived from an EMBL/GenBank/DDBJ whole genome shotgun (WGS) entry which is preliminary data.</text>
</comment>
<feature type="transmembrane region" description="Helical" evidence="1">
    <location>
        <begin position="48"/>
        <end position="72"/>
    </location>
</feature>